<name>A0ABW3LL18_9BACI</name>
<organism evidence="2 3">
    <name type="scientific">Virgibacillus byunsanensis</name>
    <dbReference type="NCBI Taxonomy" id="570945"/>
    <lineage>
        <taxon>Bacteria</taxon>
        <taxon>Bacillati</taxon>
        <taxon>Bacillota</taxon>
        <taxon>Bacilli</taxon>
        <taxon>Bacillales</taxon>
        <taxon>Bacillaceae</taxon>
        <taxon>Virgibacillus</taxon>
    </lineage>
</organism>
<evidence type="ECO:0000259" key="1">
    <source>
        <dbReference type="Pfam" id="PF07238"/>
    </source>
</evidence>
<dbReference type="RefSeq" id="WP_390362586.1">
    <property type="nucleotide sequence ID" value="NZ_JBHTKJ010000030.1"/>
</dbReference>
<dbReference type="InterPro" id="IPR009875">
    <property type="entry name" value="PilZ_domain"/>
</dbReference>
<reference evidence="3" key="1">
    <citation type="journal article" date="2019" name="Int. J. Syst. Evol. Microbiol.">
        <title>The Global Catalogue of Microorganisms (GCM) 10K type strain sequencing project: providing services to taxonomists for standard genome sequencing and annotation.</title>
        <authorList>
            <consortium name="The Broad Institute Genomics Platform"/>
            <consortium name="The Broad Institute Genome Sequencing Center for Infectious Disease"/>
            <person name="Wu L."/>
            <person name="Ma J."/>
        </authorList>
    </citation>
    <scope>NUCLEOTIDE SEQUENCE [LARGE SCALE GENOMIC DNA]</scope>
    <source>
        <strain evidence="3">CCUG 56754</strain>
    </source>
</reference>
<dbReference type="Proteomes" id="UP001597040">
    <property type="component" value="Unassembled WGS sequence"/>
</dbReference>
<sequence>MYFKRNEPYRYAFDNPINGTLSRIEKNEKVTANVLLLDVSNEGAKVSSTNDIQWNKSSKINLVFTLNDTSFHALGEISWIKSYHKSTEMGLHLNTDESYQKNMISVLKDIAKSTRSK</sequence>
<proteinExistence type="predicted"/>
<gene>
    <name evidence="2" type="ORF">ACFQ3N_11620</name>
</gene>
<protein>
    <submittedName>
        <fullName evidence="2">PilZ domain-containing protein</fullName>
    </submittedName>
</protein>
<accession>A0ABW3LL18</accession>
<evidence type="ECO:0000313" key="3">
    <source>
        <dbReference type="Proteomes" id="UP001597040"/>
    </source>
</evidence>
<evidence type="ECO:0000313" key="2">
    <source>
        <dbReference type="EMBL" id="MFD1039032.1"/>
    </source>
</evidence>
<dbReference type="Pfam" id="PF07238">
    <property type="entry name" value="PilZ"/>
    <property type="match status" value="1"/>
</dbReference>
<keyword evidence="3" id="KW-1185">Reference proteome</keyword>
<comment type="caution">
    <text evidence="2">The sequence shown here is derived from an EMBL/GenBank/DDBJ whole genome shotgun (WGS) entry which is preliminary data.</text>
</comment>
<feature type="domain" description="PilZ" evidence="1">
    <location>
        <begin position="27"/>
        <end position="101"/>
    </location>
</feature>
<dbReference type="Gene3D" id="2.40.10.220">
    <property type="entry name" value="predicted glycosyltransferase like domains"/>
    <property type="match status" value="1"/>
</dbReference>
<dbReference type="EMBL" id="JBHTKJ010000030">
    <property type="protein sequence ID" value="MFD1039032.1"/>
    <property type="molecule type" value="Genomic_DNA"/>
</dbReference>